<dbReference type="RefSeq" id="WP_143096202.1">
    <property type="nucleotide sequence ID" value="NZ_FOXA01000022.1"/>
</dbReference>
<evidence type="ECO:0000259" key="2">
    <source>
        <dbReference type="PROSITE" id="PS50943"/>
    </source>
</evidence>
<dbReference type="AlphaFoldDB" id="A0A1I5UPD2"/>
<feature type="region of interest" description="Disordered" evidence="1">
    <location>
        <begin position="262"/>
        <end position="286"/>
    </location>
</feature>
<dbReference type="PROSITE" id="PS50943">
    <property type="entry name" value="HTH_CROC1"/>
    <property type="match status" value="1"/>
</dbReference>
<dbReference type="STRING" id="441119.SAMN04488047_12235"/>
<evidence type="ECO:0000313" key="3">
    <source>
        <dbReference type="EMBL" id="SFP96937.1"/>
    </source>
</evidence>
<dbReference type="SUPFAM" id="SSF47413">
    <property type="entry name" value="lambda repressor-like DNA-binding domains"/>
    <property type="match status" value="1"/>
</dbReference>
<dbReference type="CDD" id="cd00093">
    <property type="entry name" value="HTH_XRE"/>
    <property type="match status" value="1"/>
</dbReference>
<reference evidence="3 4" key="1">
    <citation type="submission" date="2016-10" db="EMBL/GenBank/DDBJ databases">
        <authorList>
            <person name="de Groot N.N."/>
        </authorList>
    </citation>
    <scope>NUCLEOTIDE SEQUENCE [LARGE SCALE GENOMIC DNA]</scope>
    <source>
        <strain evidence="3 4">DSM 19547</strain>
    </source>
</reference>
<protein>
    <submittedName>
        <fullName evidence="3">Helix-turn-helix domain-containing protein</fullName>
    </submittedName>
</protein>
<proteinExistence type="predicted"/>
<dbReference type="InterPro" id="IPR001387">
    <property type="entry name" value="Cro/C1-type_HTH"/>
</dbReference>
<dbReference type="InterPro" id="IPR010982">
    <property type="entry name" value="Lambda_DNA-bd_dom_sf"/>
</dbReference>
<feature type="domain" description="HTH cro/C1-type" evidence="2">
    <location>
        <begin position="18"/>
        <end position="62"/>
    </location>
</feature>
<name>A0A1I5UPD2_9RHOB</name>
<sequence>MRKAFPKNLRLLCSYHESISDVARRLGMNRQQIMKYLSGTAYPSARSMRRLCDFFGVEEHEIVMPDDQFRDIVRLKPALPVSADLTPPVLSALLKAAAGQTPQLRVYTGYYYEFRYSFTSPHLVLKSLLHIHESDGLVMYKSIERLRDHETDSAPAGVDVFKYAGVLMMIGNRIHMLDQEAVMGQELSHMVLFPPYRSRISALRGMKMGVTATAAHEPIAGRVVLEKIGRTVALRRAMRHCGLYAPASDGVPGSVLEYLGRPGNGEPVTFNAEADPPADPSTTAQR</sequence>
<dbReference type="Pfam" id="PF13560">
    <property type="entry name" value="HTH_31"/>
    <property type="match status" value="1"/>
</dbReference>
<dbReference type="Gene3D" id="1.10.260.40">
    <property type="entry name" value="lambda repressor-like DNA-binding domains"/>
    <property type="match status" value="1"/>
</dbReference>
<organism evidence="3 4">
    <name type="scientific">Tranquillimonas alkanivorans</name>
    <dbReference type="NCBI Taxonomy" id="441119"/>
    <lineage>
        <taxon>Bacteria</taxon>
        <taxon>Pseudomonadati</taxon>
        <taxon>Pseudomonadota</taxon>
        <taxon>Alphaproteobacteria</taxon>
        <taxon>Rhodobacterales</taxon>
        <taxon>Roseobacteraceae</taxon>
        <taxon>Tranquillimonas</taxon>
    </lineage>
</organism>
<gene>
    <name evidence="3" type="ORF">SAMN04488047_12235</name>
</gene>
<dbReference type="OrthoDB" id="8902678at2"/>
<dbReference type="EMBL" id="FOXA01000022">
    <property type="protein sequence ID" value="SFP96937.1"/>
    <property type="molecule type" value="Genomic_DNA"/>
</dbReference>
<evidence type="ECO:0000256" key="1">
    <source>
        <dbReference type="SAM" id="MobiDB-lite"/>
    </source>
</evidence>
<accession>A0A1I5UPD2</accession>
<dbReference type="Proteomes" id="UP000199356">
    <property type="component" value="Unassembled WGS sequence"/>
</dbReference>
<keyword evidence="4" id="KW-1185">Reference proteome</keyword>
<evidence type="ECO:0000313" key="4">
    <source>
        <dbReference type="Proteomes" id="UP000199356"/>
    </source>
</evidence>
<dbReference type="GO" id="GO:0003677">
    <property type="term" value="F:DNA binding"/>
    <property type="evidence" value="ECO:0007669"/>
    <property type="project" value="InterPro"/>
</dbReference>